<organism evidence="2 3">
    <name type="scientific">Xylaria hypoxylon</name>
    <dbReference type="NCBI Taxonomy" id="37992"/>
    <lineage>
        <taxon>Eukaryota</taxon>
        <taxon>Fungi</taxon>
        <taxon>Dikarya</taxon>
        <taxon>Ascomycota</taxon>
        <taxon>Pezizomycotina</taxon>
        <taxon>Sordariomycetes</taxon>
        <taxon>Xylariomycetidae</taxon>
        <taxon>Xylariales</taxon>
        <taxon>Xylariaceae</taxon>
        <taxon>Xylaria</taxon>
    </lineage>
</organism>
<name>A0A4Z0YL53_9PEZI</name>
<keyword evidence="1" id="KW-0732">Signal</keyword>
<protein>
    <recommendedName>
        <fullName evidence="4">Cyanovirin-N domain-containing protein</fullName>
    </recommendedName>
</protein>
<accession>A0A4Z0YL53</accession>
<dbReference type="Proteomes" id="UP000297716">
    <property type="component" value="Unassembled WGS sequence"/>
</dbReference>
<proteinExistence type="predicted"/>
<keyword evidence="3" id="KW-1185">Reference proteome</keyword>
<feature type="chain" id="PRO_5021368780" description="Cyanovirin-N domain-containing protein" evidence="1">
    <location>
        <begin position="23"/>
        <end position="104"/>
    </location>
</feature>
<evidence type="ECO:0000313" key="2">
    <source>
        <dbReference type="EMBL" id="TGJ80151.1"/>
    </source>
</evidence>
<evidence type="ECO:0000313" key="3">
    <source>
        <dbReference type="Proteomes" id="UP000297716"/>
    </source>
</evidence>
<reference evidence="2 3" key="1">
    <citation type="submission" date="2019-03" db="EMBL/GenBank/DDBJ databases">
        <title>Draft genome sequence of Xylaria hypoxylon DSM 108379, a ubiquitous saprotrophic-parasitic fungi on hardwood.</title>
        <authorList>
            <person name="Buettner E."/>
            <person name="Leonhardt S."/>
            <person name="Gebauer A.M."/>
            <person name="Liers C."/>
            <person name="Hofrichter M."/>
            <person name="Kellner H."/>
        </authorList>
    </citation>
    <scope>NUCLEOTIDE SEQUENCE [LARGE SCALE GENOMIC DNA]</scope>
    <source>
        <strain evidence="2 3">DSM 108379</strain>
    </source>
</reference>
<dbReference type="EMBL" id="SKBN01000238">
    <property type="protein sequence ID" value="TGJ80151.1"/>
    <property type="molecule type" value="Genomic_DNA"/>
</dbReference>
<dbReference type="AlphaFoldDB" id="A0A4Z0YL53"/>
<sequence length="104" mass="10724">MLPTNILSTVGACALLVSSALGAEIKAKKYSDNVCGDGGGPTRSYTASGCFQLFDSDNSIKISSRSPSSCVMKTYKSDDCSGPAMVIGSGCVRLNNQNSGRVTC</sequence>
<comment type="caution">
    <text evidence="2">The sequence shown here is derived from an EMBL/GenBank/DDBJ whole genome shotgun (WGS) entry which is preliminary data.</text>
</comment>
<evidence type="ECO:0000256" key="1">
    <source>
        <dbReference type="SAM" id="SignalP"/>
    </source>
</evidence>
<evidence type="ECO:0008006" key="4">
    <source>
        <dbReference type="Google" id="ProtNLM"/>
    </source>
</evidence>
<feature type="signal peptide" evidence="1">
    <location>
        <begin position="1"/>
        <end position="22"/>
    </location>
</feature>
<gene>
    <name evidence="2" type="ORF">E0Z10_g8614</name>
</gene>